<dbReference type="eggNOG" id="arCOG00683">
    <property type="taxonomic scope" value="Archaea"/>
</dbReference>
<proteinExistence type="predicted"/>
<keyword evidence="3" id="KW-1185">Reference proteome</keyword>
<name>F8AHF9_PYRYC</name>
<accession>F8AHF9</accession>
<dbReference type="STRING" id="529709.PYCH_04660"/>
<dbReference type="AlphaFoldDB" id="F8AHF9"/>
<evidence type="ECO:0000313" key="3">
    <source>
        <dbReference type="Proteomes" id="UP000008386"/>
    </source>
</evidence>
<gene>
    <name evidence="2" type="ordered locus">PYCH_04660</name>
</gene>
<evidence type="ECO:0000313" key="2">
    <source>
        <dbReference type="EMBL" id="AEH24156.1"/>
    </source>
</evidence>
<reference evidence="2 3" key="1">
    <citation type="journal article" date="2011" name="J. Bacteriol.">
        <title>Complete genome sequence of the obligate piezophilic hyperthermophilic archaeon Pyrococcus yayanosii CH1.</title>
        <authorList>
            <person name="Jun X."/>
            <person name="Lupeng L."/>
            <person name="Minjuan X."/>
            <person name="Oger P."/>
            <person name="Fengping W."/>
            <person name="Jebbar M."/>
            <person name="Xiang X."/>
        </authorList>
    </citation>
    <scope>NUCLEOTIDE SEQUENCE [LARGE SCALE GENOMIC DNA]</scope>
    <source>
        <strain evidence="3">CH1 / JCM 16557</strain>
    </source>
</reference>
<dbReference type="KEGG" id="pya:PYCH_04660"/>
<dbReference type="Proteomes" id="UP000008386">
    <property type="component" value="Chromosome"/>
</dbReference>
<dbReference type="HOGENOM" id="CLU_2662527_0_0_2"/>
<protein>
    <submittedName>
        <fullName evidence="2">Transposase, session 2</fullName>
    </submittedName>
</protein>
<evidence type="ECO:0000256" key="1">
    <source>
        <dbReference type="SAM" id="MobiDB-lite"/>
    </source>
</evidence>
<dbReference type="EMBL" id="CP002779">
    <property type="protein sequence ID" value="AEH24156.1"/>
    <property type="molecule type" value="Genomic_DNA"/>
</dbReference>
<feature type="region of interest" description="Disordered" evidence="1">
    <location>
        <begin position="40"/>
        <end position="75"/>
    </location>
</feature>
<organism evidence="2 3">
    <name type="scientific">Pyrococcus yayanosii (strain CH1 / JCM 16557)</name>
    <dbReference type="NCBI Taxonomy" id="529709"/>
    <lineage>
        <taxon>Archaea</taxon>
        <taxon>Methanobacteriati</taxon>
        <taxon>Methanobacteriota</taxon>
        <taxon>Thermococci</taxon>
        <taxon>Thermococcales</taxon>
        <taxon>Thermococcaceae</taxon>
        <taxon>Pyrococcus</taxon>
    </lineage>
</organism>
<sequence length="75" mass="8108">MKFKCPTEGLVFNADLVGAFNILKKVVRTITPSPEGLKAFRVRGNGGKTAPEGFREPSKGFLMKTPQTSPPMARG</sequence>